<dbReference type="Pfam" id="PF01150">
    <property type="entry name" value="GDA1_CD39"/>
    <property type="match status" value="1"/>
</dbReference>
<dbReference type="OrthoDB" id="6372431at2759"/>
<evidence type="ECO:0000256" key="5">
    <source>
        <dbReference type="RuleBase" id="RU003833"/>
    </source>
</evidence>
<comment type="caution">
    <text evidence="7">The sequence shown here is derived from an EMBL/GenBank/DDBJ whole genome shotgun (WGS) entry which is preliminary data.</text>
</comment>
<reference evidence="7" key="1">
    <citation type="journal article" date="2021" name="bioRxiv">
        <title>Whole Genome Assembly and Annotation of Northern Wild Rice, Zizania palustris L., Supports a Whole Genome Duplication in the Zizania Genus.</title>
        <authorList>
            <person name="Haas M."/>
            <person name="Kono T."/>
            <person name="Macchietto M."/>
            <person name="Millas R."/>
            <person name="McGilp L."/>
            <person name="Shao M."/>
            <person name="Duquette J."/>
            <person name="Hirsch C.N."/>
            <person name="Kimball J."/>
        </authorList>
    </citation>
    <scope>NUCLEOTIDE SEQUENCE</scope>
    <source>
        <tissue evidence="7">Fresh leaf tissue</tissue>
    </source>
</reference>
<keyword evidence="4" id="KW-0547">Nucleotide-binding</keyword>
<proteinExistence type="inferred from homology"/>
<dbReference type="GO" id="GO:0005524">
    <property type="term" value="F:ATP binding"/>
    <property type="evidence" value="ECO:0007669"/>
    <property type="project" value="UniProtKB-KW"/>
</dbReference>
<protein>
    <submittedName>
        <fullName evidence="7">Uncharacterized protein</fullName>
    </submittedName>
</protein>
<dbReference type="PROSITE" id="PS01238">
    <property type="entry name" value="GDA1_CD39_NTPASE"/>
    <property type="match status" value="1"/>
</dbReference>
<comment type="similarity">
    <text evidence="1 5">Belongs to the GDA1/CD39 NTPase family.</text>
</comment>
<name>A0A8J6BH23_ZIZPA</name>
<dbReference type="PANTHER" id="PTHR11782">
    <property type="entry name" value="ADENOSINE/GUANOSINE DIPHOSPHATASE"/>
    <property type="match status" value="1"/>
</dbReference>
<dbReference type="PANTHER" id="PTHR11782:SF3">
    <property type="entry name" value="APYRASE 6-RELATED"/>
    <property type="match status" value="1"/>
</dbReference>
<dbReference type="EMBL" id="JAAALK010000082">
    <property type="protein sequence ID" value="KAG8084505.1"/>
    <property type="molecule type" value="Genomic_DNA"/>
</dbReference>
<keyword evidence="8" id="KW-1185">Reference proteome</keyword>
<accession>A0A8J6BH23</accession>
<evidence type="ECO:0000313" key="7">
    <source>
        <dbReference type="EMBL" id="KAG8084505.1"/>
    </source>
</evidence>
<evidence type="ECO:0000256" key="3">
    <source>
        <dbReference type="PIRSR" id="PIRSR600407-1"/>
    </source>
</evidence>
<evidence type="ECO:0000256" key="2">
    <source>
        <dbReference type="ARBA" id="ARBA00022801"/>
    </source>
</evidence>
<feature type="region of interest" description="Disordered" evidence="6">
    <location>
        <begin position="1"/>
        <end position="23"/>
    </location>
</feature>
<dbReference type="Proteomes" id="UP000729402">
    <property type="component" value="Unassembled WGS sequence"/>
</dbReference>
<dbReference type="GO" id="GO:0009134">
    <property type="term" value="P:nucleoside diphosphate catabolic process"/>
    <property type="evidence" value="ECO:0007669"/>
    <property type="project" value="TreeGrafter"/>
</dbReference>
<dbReference type="EMBL" id="JAAALK010000082">
    <property type="protein sequence ID" value="KAG8084506.1"/>
    <property type="molecule type" value="Genomic_DNA"/>
</dbReference>
<feature type="compositionally biased region" description="Polar residues" evidence="6">
    <location>
        <begin position="1"/>
        <end position="11"/>
    </location>
</feature>
<keyword evidence="2 5" id="KW-0378">Hydrolase</keyword>
<dbReference type="GO" id="GO:0016020">
    <property type="term" value="C:membrane"/>
    <property type="evidence" value="ECO:0007669"/>
    <property type="project" value="TreeGrafter"/>
</dbReference>
<feature type="binding site" evidence="4">
    <location>
        <begin position="95"/>
        <end position="99"/>
    </location>
    <ligand>
        <name>ATP</name>
        <dbReference type="ChEBI" id="CHEBI:30616"/>
    </ligand>
</feature>
<dbReference type="GO" id="GO:0017110">
    <property type="term" value="F:nucleoside diphosphate phosphatase activity"/>
    <property type="evidence" value="ECO:0007669"/>
    <property type="project" value="TreeGrafter"/>
</dbReference>
<reference evidence="7" key="2">
    <citation type="submission" date="2021-02" db="EMBL/GenBank/DDBJ databases">
        <authorList>
            <person name="Kimball J.A."/>
            <person name="Haas M.W."/>
            <person name="Macchietto M."/>
            <person name="Kono T."/>
            <person name="Duquette J."/>
            <person name="Shao M."/>
        </authorList>
    </citation>
    <scope>NUCLEOTIDE SEQUENCE</scope>
    <source>
        <tissue evidence="7">Fresh leaf tissue</tissue>
    </source>
</reference>
<gene>
    <name evidence="7" type="ORF">GUJ93_ZPchr0010g9976</name>
</gene>
<sequence length="326" mass="36394">MRVSPGLSSFATEPAHAGKSPRPLIDFSMERVGARGAPRRRRDVLRASEFRFEDPWAEVIPGSYEGIYAWVAANYALGTLGGDPHKAIGIIELGGASAQLTFVSDEVLAPELSRNFTFGETTYTLYSNSFLNFGQQGALPPYTLHPTSIRRRAAALHHLHGTAPPPSSTIHKAQRHYRPPYSTAQWPTAPLPHMPFLSGNPCELLVAVSERFNVLDVVFIFYFPGMDVSTAMLLNSLAKRCSEGSRVVILLDQGRQNLEQHHREHTEVVTSDLSLFDDEDVGAWEIESLRCASTFLLVTSEMQHFKQIFVRRNPGYPRLTSRCLRM</sequence>
<feature type="active site" description="Proton acceptor" evidence="3">
    <location>
        <position position="65"/>
    </location>
</feature>
<evidence type="ECO:0000256" key="1">
    <source>
        <dbReference type="ARBA" id="ARBA00009283"/>
    </source>
</evidence>
<dbReference type="InterPro" id="IPR000407">
    <property type="entry name" value="GDA1_CD39_NTPase"/>
</dbReference>
<dbReference type="AlphaFoldDB" id="A0A8J6BH23"/>
<evidence type="ECO:0000313" key="8">
    <source>
        <dbReference type="Proteomes" id="UP000729402"/>
    </source>
</evidence>
<evidence type="ECO:0000256" key="4">
    <source>
        <dbReference type="PIRSR" id="PIRSR600407-2"/>
    </source>
</evidence>
<keyword evidence="4" id="KW-0067">ATP-binding</keyword>
<organism evidence="7 8">
    <name type="scientific">Zizania palustris</name>
    <name type="common">Northern wild rice</name>
    <dbReference type="NCBI Taxonomy" id="103762"/>
    <lineage>
        <taxon>Eukaryota</taxon>
        <taxon>Viridiplantae</taxon>
        <taxon>Streptophyta</taxon>
        <taxon>Embryophyta</taxon>
        <taxon>Tracheophyta</taxon>
        <taxon>Spermatophyta</taxon>
        <taxon>Magnoliopsida</taxon>
        <taxon>Liliopsida</taxon>
        <taxon>Poales</taxon>
        <taxon>Poaceae</taxon>
        <taxon>BOP clade</taxon>
        <taxon>Oryzoideae</taxon>
        <taxon>Oryzeae</taxon>
        <taxon>Zizaniinae</taxon>
        <taxon>Zizania</taxon>
    </lineage>
</organism>
<evidence type="ECO:0000256" key="6">
    <source>
        <dbReference type="SAM" id="MobiDB-lite"/>
    </source>
</evidence>